<protein>
    <submittedName>
        <fullName evidence="1">Uncharacterized protein</fullName>
    </submittedName>
</protein>
<gene>
    <name evidence="1" type="ORF">UFOVP100_52</name>
</gene>
<accession>A0A6J5L237</accession>
<organism evidence="1">
    <name type="scientific">uncultured Caudovirales phage</name>
    <dbReference type="NCBI Taxonomy" id="2100421"/>
    <lineage>
        <taxon>Viruses</taxon>
        <taxon>Duplodnaviria</taxon>
        <taxon>Heunggongvirae</taxon>
        <taxon>Uroviricota</taxon>
        <taxon>Caudoviricetes</taxon>
        <taxon>Peduoviridae</taxon>
        <taxon>Maltschvirus</taxon>
        <taxon>Maltschvirus maltsch</taxon>
    </lineage>
</organism>
<evidence type="ECO:0000313" key="1">
    <source>
        <dbReference type="EMBL" id="CAB4128644.1"/>
    </source>
</evidence>
<sequence>MARDFDNFPTYDPVIKDEVYLSNIWSDFMETFVASLQGYLSSRGAFVPSITLAQRNAIQVPQEGQMIYVSNANTPTLPRTAQLQIWQVVAGVGQWTMIV</sequence>
<dbReference type="EMBL" id="LR796229">
    <property type="protein sequence ID" value="CAB4128644.1"/>
    <property type="molecule type" value="Genomic_DNA"/>
</dbReference>
<name>A0A6J5L237_9CAUD</name>
<reference evidence="1" key="1">
    <citation type="submission" date="2020-04" db="EMBL/GenBank/DDBJ databases">
        <authorList>
            <person name="Chiriac C."/>
            <person name="Salcher M."/>
            <person name="Ghai R."/>
            <person name="Kavagutti S V."/>
        </authorList>
    </citation>
    <scope>NUCLEOTIDE SEQUENCE</scope>
</reference>
<proteinExistence type="predicted"/>